<reference evidence="3 4" key="1">
    <citation type="submission" date="2017-12" db="EMBL/GenBank/DDBJ databases">
        <title>Comparative genomics of Botrytis spp.</title>
        <authorList>
            <person name="Valero-Jimenez C.A."/>
            <person name="Tapia P."/>
            <person name="Veloso J."/>
            <person name="Silva-Moreno E."/>
            <person name="Staats M."/>
            <person name="Valdes J.H."/>
            <person name="Van Kan J.A.L."/>
        </authorList>
    </citation>
    <scope>NUCLEOTIDE SEQUENCE [LARGE SCALE GENOMIC DNA]</scope>
    <source>
        <strain evidence="3 4">MUCL435</strain>
    </source>
</reference>
<protein>
    <recommendedName>
        <fullName evidence="5">ABC-type Fe3+ transport system</fullName>
    </recommendedName>
</protein>
<dbReference type="AlphaFoldDB" id="A0A4V4HUP4"/>
<dbReference type="OrthoDB" id="124329at2759"/>
<dbReference type="EMBL" id="PQXL01000163">
    <property type="protein sequence ID" value="THV50156.1"/>
    <property type="molecule type" value="Genomic_DNA"/>
</dbReference>
<evidence type="ECO:0008006" key="5">
    <source>
        <dbReference type="Google" id="ProtNLM"/>
    </source>
</evidence>
<name>A0A4V4HUP4_9HELO</name>
<evidence type="ECO:0000256" key="2">
    <source>
        <dbReference type="SAM" id="SignalP"/>
    </source>
</evidence>
<dbReference type="Gene3D" id="3.40.190.10">
    <property type="entry name" value="Periplasmic binding protein-like II"/>
    <property type="match status" value="2"/>
</dbReference>
<dbReference type="Proteomes" id="UP000308671">
    <property type="component" value="Unassembled WGS sequence"/>
</dbReference>
<proteinExistence type="predicted"/>
<keyword evidence="4" id="KW-1185">Reference proteome</keyword>
<dbReference type="Pfam" id="PF13343">
    <property type="entry name" value="SBP_bac_6"/>
    <property type="match status" value="1"/>
</dbReference>
<feature type="signal peptide" evidence="2">
    <location>
        <begin position="1"/>
        <end position="20"/>
    </location>
</feature>
<accession>A0A4V4HUP4</accession>
<evidence type="ECO:0000256" key="1">
    <source>
        <dbReference type="ARBA" id="ARBA00022729"/>
    </source>
</evidence>
<comment type="caution">
    <text evidence="3">The sequence shown here is derived from an EMBL/GenBank/DDBJ whole genome shotgun (WGS) entry which is preliminary data.</text>
</comment>
<feature type="chain" id="PRO_5020360935" description="ABC-type Fe3+ transport system" evidence="2">
    <location>
        <begin position="21"/>
        <end position="370"/>
    </location>
</feature>
<gene>
    <name evidence="3" type="ORF">BGAL_0163g00240</name>
</gene>
<dbReference type="SUPFAM" id="SSF53850">
    <property type="entry name" value="Periplasmic binding protein-like II"/>
    <property type="match status" value="1"/>
</dbReference>
<sequence>MYFSTAGALALSSIFGTSFAFARVNNVPVDTSTLDELYHKALKEDRKLVLASGGDAGVQGESMKAAWAARFPKIALDLTVDLSKYHDSRIDRAYWANNETVDIAMLQTLNDFQRWKEEGRLLFYKPPTFADLYSGETDLDGAFLPVNVDSFGTFSWDSTYVSASDAPTSYADLLDPKWKGKIVATYPNDDDAIGYLFSIIIEKYGFEWLDALAAQDVQWVRGTATPGFVMRDNHYNATTSASGSSPKGRVLSFTTHPPSNETFFQMAQPAAPEQHMAWTQTAAAFASTKRPATAKLFLAWVTSDEWQKASTSGSPRKSLDIGGTVYTSNTTQTSQFRQFMQDRRRVEWWKLQYETTLGTAQGVSPLALYP</sequence>
<keyword evidence="1 2" id="KW-0732">Signal</keyword>
<dbReference type="PANTHER" id="PTHR30006:SF2">
    <property type="entry name" value="ABC TRANSPORTER SUBSTRATE-BINDING PROTEIN"/>
    <property type="match status" value="1"/>
</dbReference>
<dbReference type="PANTHER" id="PTHR30006">
    <property type="entry name" value="THIAMINE-BINDING PERIPLASMIC PROTEIN-RELATED"/>
    <property type="match status" value="1"/>
</dbReference>
<evidence type="ECO:0000313" key="3">
    <source>
        <dbReference type="EMBL" id="THV50156.1"/>
    </source>
</evidence>
<organism evidence="3 4">
    <name type="scientific">Botrytis galanthina</name>
    <dbReference type="NCBI Taxonomy" id="278940"/>
    <lineage>
        <taxon>Eukaryota</taxon>
        <taxon>Fungi</taxon>
        <taxon>Dikarya</taxon>
        <taxon>Ascomycota</taxon>
        <taxon>Pezizomycotina</taxon>
        <taxon>Leotiomycetes</taxon>
        <taxon>Helotiales</taxon>
        <taxon>Sclerotiniaceae</taxon>
        <taxon>Botrytis</taxon>
    </lineage>
</organism>
<evidence type="ECO:0000313" key="4">
    <source>
        <dbReference type="Proteomes" id="UP000308671"/>
    </source>
</evidence>